<dbReference type="AlphaFoldDB" id="A0A563DJX8"/>
<dbReference type="OrthoDB" id="1038140at2"/>
<accession>A0A563DJX8</accession>
<reference evidence="1 2" key="1">
    <citation type="submission" date="2019-02" db="EMBL/GenBank/DDBJ databases">
        <title>Apibacter muscae sp. nov.: a novel member of the house fly microbiota.</title>
        <authorList>
            <person name="Park R."/>
        </authorList>
    </citation>
    <scope>NUCLEOTIDE SEQUENCE [LARGE SCALE GENOMIC DNA]</scope>
    <source>
        <strain evidence="1 2">AL1</strain>
    </source>
</reference>
<name>A0A563DJX8_9FLAO</name>
<dbReference type="RefSeq" id="WP_146291205.1">
    <property type="nucleotide sequence ID" value="NZ_SELH01000011.1"/>
</dbReference>
<sequence length="150" mass="17518">MKTLKIEIPEGFKVDSFDDKTGELKFIPIPKTVIERIKTFDDVLNETGFDKEEFKQSLKGLDKDEKAYRKLKLLAAALNEDWVPDWNNSSEYKYYPWFRMGSASGGFSYGDFDFWHSRSSVGSRLCFKSRELAEYAGKQFETIYKDFLTL</sequence>
<proteinExistence type="predicted"/>
<gene>
    <name evidence="1" type="ORF">ETU09_00615</name>
</gene>
<dbReference type="Proteomes" id="UP000319499">
    <property type="component" value="Unassembled WGS sequence"/>
</dbReference>
<dbReference type="EMBL" id="SELH01000011">
    <property type="protein sequence ID" value="TWP30536.1"/>
    <property type="molecule type" value="Genomic_DNA"/>
</dbReference>
<evidence type="ECO:0000313" key="1">
    <source>
        <dbReference type="EMBL" id="TWP30536.1"/>
    </source>
</evidence>
<protein>
    <submittedName>
        <fullName evidence="1">Uncharacterized protein</fullName>
    </submittedName>
</protein>
<organism evidence="1 2">
    <name type="scientific">Apibacter muscae</name>
    <dbReference type="NCBI Taxonomy" id="2509004"/>
    <lineage>
        <taxon>Bacteria</taxon>
        <taxon>Pseudomonadati</taxon>
        <taxon>Bacteroidota</taxon>
        <taxon>Flavobacteriia</taxon>
        <taxon>Flavobacteriales</taxon>
        <taxon>Weeksellaceae</taxon>
        <taxon>Apibacter</taxon>
    </lineage>
</organism>
<evidence type="ECO:0000313" key="2">
    <source>
        <dbReference type="Proteomes" id="UP000319499"/>
    </source>
</evidence>
<keyword evidence="2" id="KW-1185">Reference proteome</keyword>
<comment type="caution">
    <text evidence="1">The sequence shown here is derived from an EMBL/GenBank/DDBJ whole genome shotgun (WGS) entry which is preliminary data.</text>
</comment>